<dbReference type="SMART" id="SM00364">
    <property type="entry name" value="LRR_BAC"/>
    <property type="match status" value="5"/>
</dbReference>
<dbReference type="PANTHER" id="PTHR48051">
    <property type="match status" value="1"/>
</dbReference>
<dbReference type="InterPro" id="IPR003591">
    <property type="entry name" value="Leu-rich_rpt_typical-subtyp"/>
</dbReference>
<protein>
    <submittedName>
        <fullName evidence="3">Uncharacterized protein</fullName>
    </submittedName>
</protein>
<keyword evidence="1" id="KW-0433">Leucine-rich repeat</keyword>
<dbReference type="Pfam" id="PF12799">
    <property type="entry name" value="LRR_4"/>
    <property type="match status" value="1"/>
</dbReference>
<dbReference type="Gene3D" id="3.80.10.10">
    <property type="entry name" value="Ribonuclease Inhibitor"/>
    <property type="match status" value="1"/>
</dbReference>
<evidence type="ECO:0000313" key="4">
    <source>
        <dbReference type="Proteomes" id="UP000268093"/>
    </source>
</evidence>
<gene>
    <name evidence="3" type="ORF">BC936DRAFT_138944</name>
</gene>
<dbReference type="Pfam" id="PF13855">
    <property type="entry name" value="LRR_8"/>
    <property type="match status" value="1"/>
</dbReference>
<proteinExistence type="predicted"/>
<comment type="caution">
    <text evidence="3">The sequence shown here is derived from an EMBL/GenBank/DDBJ whole genome shotgun (WGS) entry which is preliminary data.</text>
</comment>
<dbReference type="InterPro" id="IPR032675">
    <property type="entry name" value="LRR_dom_sf"/>
</dbReference>
<organism evidence="3 4">
    <name type="scientific">Jimgerdemannia flammicorona</name>
    <dbReference type="NCBI Taxonomy" id="994334"/>
    <lineage>
        <taxon>Eukaryota</taxon>
        <taxon>Fungi</taxon>
        <taxon>Fungi incertae sedis</taxon>
        <taxon>Mucoromycota</taxon>
        <taxon>Mucoromycotina</taxon>
        <taxon>Endogonomycetes</taxon>
        <taxon>Endogonales</taxon>
        <taxon>Endogonaceae</taxon>
        <taxon>Jimgerdemannia</taxon>
    </lineage>
</organism>
<dbReference type="AlphaFoldDB" id="A0A433BD30"/>
<name>A0A433BD30_9FUNG</name>
<dbReference type="GO" id="GO:0005737">
    <property type="term" value="C:cytoplasm"/>
    <property type="evidence" value="ECO:0007669"/>
    <property type="project" value="TreeGrafter"/>
</dbReference>
<evidence type="ECO:0000256" key="2">
    <source>
        <dbReference type="ARBA" id="ARBA00022737"/>
    </source>
</evidence>
<dbReference type="SUPFAM" id="SSF52058">
    <property type="entry name" value="L domain-like"/>
    <property type="match status" value="1"/>
</dbReference>
<dbReference type="SMART" id="SM00369">
    <property type="entry name" value="LRR_TYP"/>
    <property type="match status" value="7"/>
</dbReference>
<keyword evidence="2" id="KW-0677">Repeat</keyword>
<dbReference type="OrthoDB" id="660555at2759"/>
<dbReference type="InterPro" id="IPR050216">
    <property type="entry name" value="LRR_domain-containing"/>
</dbReference>
<dbReference type="Proteomes" id="UP000268093">
    <property type="component" value="Unassembled WGS sequence"/>
</dbReference>
<reference evidence="3 4" key="1">
    <citation type="journal article" date="2018" name="New Phytol.">
        <title>Phylogenomics of Endogonaceae and evolution of mycorrhizas within Mucoromycota.</title>
        <authorList>
            <person name="Chang Y."/>
            <person name="Desiro A."/>
            <person name="Na H."/>
            <person name="Sandor L."/>
            <person name="Lipzen A."/>
            <person name="Clum A."/>
            <person name="Barry K."/>
            <person name="Grigoriev I.V."/>
            <person name="Martin F.M."/>
            <person name="Stajich J.E."/>
            <person name="Smith M.E."/>
            <person name="Bonito G."/>
            <person name="Spatafora J.W."/>
        </authorList>
    </citation>
    <scope>NUCLEOTIDE SEQUENCE [LARGE SCALE GENOMIC DNA]</scope>
    <source>
        <strain evidence="3 4">GMNB39</strain>
    </source>
</reference>
<accession>A0A433BD30</accession>
<dbReference type="EMBL" id="RBNI01014010">
    <property type="protein sequence ID" value="RUP24144.1"/>
    <property type="molecule type" value="Genomic_DNA"/>
</dbReference>
<feature type="non-terminal residue" evidence="3">
    <location>
        <position position="1"/>
    </location>
</feature>
<dbReference type="PANTHER" id="PTHR48051:SF54">
    <property type="entry name" value="LEUCINE-RICH REPEAT-CONTAINING PROTEIN"/>
    <property type="match status" value="1"/>
</dbReference>
<dbReference type="InterPro" id="IPR001611">
    <property type="entry name" value="Leu-rich_rpt"/>
</dbReference>
<sequence length="307" mass="33727">QHDDIIIDLNTLCQQLPVCLGQWEIITQSFLVTRPHVCAWKGSIHVSYFSVDSDGGTMGPRLSLSEPHSQPSAFDRWHRSLKTGVLSLSNAQLKELSPEIIASLGSSLTSLDLTANKLEFLPEDIKLLVSLKSLNVQQNRLTSLPTELGTLTKLETLNLARNAFTSFPLAVCQLGGHALRKLTLSGNFIRGLPDDIAQLGSLRELDVSQNALVSLPIVLAQLDELQELNADANQLREIPAQFAALKSIKIISVRNNLLEDFPADVLKFTMLTGLNVDGNPLTFEKLSGRDGFEEVSRITLLACECFE</sequence>
<evidence type="ECO:0000313" key="3">
    <source>
        <dbReference type="EMBL" id="RUP24144.1"/>
    </source>
</evidence>
<evidence type="ECO:0000256" key="1">
    <source>
        <dbReference type="ARBA" id="ARBA00022614"/>
    </source>
</evidence>
<dbReference type="PROSITE" id="PS51450">
    <property type="entry name" value="LRR"/>
    <property type="match status" value="2"/>
</dbReference>
<dbReference type="InterPro" id="IPR025875">
    <property type="entry name" value="Leu-rich_rpt_4"/>
</dbReference>
<keyword evidence="4" id="KW-1185">Reference proteome</keyword>